<organism evidence="1 2">
    <name type="scientific">Macrophomina phaseolina (strain MS6)</name>
    <name type="common">Charcoal rot fungus</name>
    <dbReference type="NCBI Taxonomy" id="1126212"/>
    <lineage>
        <taxon>Eukaryota</taxon>
        <taxon>Fungi</taxon>
        <taxon>Dikarya</taxon>
        <taxon>Ascomycota</taxon>
        <taxon>Pezizomycotina</taxon>
        <taxon>Dothideomycetes</taxon>
        <taxon>Dothideomycetes incertae sedis</taxon>
        <taxon>Botryosphaeriales</taxon>
        <taxon>Botryosphaeriaceae</taxon>
        <taxon>Macrophomina</taxon>
    </lineage>
</organism>
<evidence type="ECO:0000313" key="1">
    <source>
        <dbReference type="EMBL" id="EKG11843.1"/>
    </source>
</evidence>
<dbReference type="Gene3D" id="3.40.390.10">
    <property type="entry name" value="Collagenase (Catalytic Domain)"/>
    <property type="match status" value="1"/>
</dbReference>
<dbReference type="OrthoDB" id="10654867at2759"/>
<dbReference type="SUPFAM" id="SSF55486">
    <property type="entry name" value="Metalloproteases ('zincins'), catalytic domain"/>
    <property type="match status" value="1"/>
</dbReference>
<gene>
    <name evidence="1" type="ORF">MPH_11339</name>
</gene>
<evidence type="ECO:0000313" key="2">
    <source>
        <dbReference type="Proteomes" id="UP000007129"/>
    </source>
</evidence>
<reference evidence="1 2" key="1">
    <citation type="journal article" date="2012" name="BMC Genomics">
        <title>Tools to kill: Genome of one of the most destructive plant pathogenic fungi Macrophomina phaseolina.</title>
        <authorList>
            <person name="Islam M.S."/>
            <person name="Haque M.S."/>
            <person name="Islam M.M."/>
            <person name="Emdad E.M."/>
            <person name="Halim A."/>
            <person name="Hossen Q.M.M."/>
            <person name="Hossain M.Z."/>
            <person name="Ahmed B."/>
            <person name="Rahim S."/>
            <person name="Rahman M.S."/>
            <person name="Alam M.M."/>
            <person name="Hou S."/>
            <person name="Wan X."/>
            <person name="Saito J.A."/>
            <person name="Alam M."/>
        </authorList>
    </citation>
    <scope>NUCLEOTIDE SEQUENCE [LARGE SCALE GENOMIC DNA]</scope>
    <source>
        <strain evidence="1 2">MS6</strain>
    </source>
</reference>
<name>K2RBB4_MACPH</name>
<comment type="caution">
    <text evidence="1">The sequence shown here is derived from an EMBL/GenBank/DDBJ whole genome shotgun (WGS) entry which is preliminary data.</text>
</comment>
<dbReference type="GO" id="GO:0008237">
    <property type="term" value="F:metallopeptidase activity"/>
    <property type="evidence" value="ECO:0007669"/>
    <property type="project" value="InterPro"/>
</dbReference>
<dbReference type="InterPro" id="IPR024079">
    <property type="entry name" value="MetalloPept_cat_dom_sf"/>
</dbReference>
<accession>K2RBB4</accession>
<sequence>MVVDPDGSCSLHMVERVLESKGWAIEQIKKAMCQLAMPLKPDGRFYNYFGSVQESDKCRVARNLRALGDNLQVAATSKIEIRCDDPYCQCEPGLWAYRLTRKTYRSRSWEPNHIIYLCPAVSQRMLNHTDTLHEQDLSLLLMTELGQIRDVIRPPLTQQSGEGAAWSVVANYTHEWAVRSSWNLAYFAQCKSIRPQSLVRLLTEMELAIRTTRITGERARRSLFGGLWLHGLGVARIRKEKRSGMDAAARSREVCCVGSFPPRAALIGCIYLVERLREIMDQ</sequence>
<dbReference type="EMBL" id="AHHD01000467">
    <property type="protein sequence ID" value="EKG11843.1"/>
    <property type="molecule type" value="Genomic_DNA"/>
</dbReference>
<dbReference type="InParanoid" id="K2RBB4"/>
<dbReference type="HOGENOM" id="CLU_987198_0_0_1"/>
<proteinExistence type="predicted"/>
<dbReference type="VEuPathDB" id="FungiDB:MPH_11339"/>
<protein>
    <submittedName>
        <fullName evidence="1">Peptidase M35 deuterolysin</fullName>
    </submittedName>
</protein>
<dbReference type="AlphaFoldDB" id="K2RBB4"/>
<dbReference type="Proteomes" id="UP000007129">
    <property type="component" value="Unassembled WGS sequence"/>
</dbReference>